<accession>A0A6G0W124</accession>
<comment type="caution">
    <text evidence="1">The sequence shown here is derived from an EMBL/GenBank/DDBJ whole genome shotgun (WGS) entry which is preliminary data.</text>
</comment>
<dbReference type="AlphaFoldDB" id="A0A6G0W124"/>
<feature type="non-terminal residue" evidence="1">
    <location>
        <position position="337"/>
    </location>
</feature>
<evidence type="ECO:0000313" key="2">
    <source>
        <dbReference type="Proteomes" id="UP000478052"/>
    </source>
</evidence>
<gene>
    <name evidence="1" type="ORF">FWK35_00020798</name>
</gene>
<name>A0A6G0W124_APHCR</name>
<dbReference type="Proteomes" id="UP000478052">
    <property type="component" value="Unassembled WGS sequence"/>
</dbReference>
<proteinExistence type="predicted"/>
<keyword evidence="2" id="KW-1185">Reference proteome</keyword>
<evidence type="ECO:0000313" key="1">
    <source>
        <dbReference type="EMBL" id="KAF0718815.1"/>
    </source>
</evidence>
<reference evidence="1 2" key="1">
    <citation type="submission" date="2019-08" db="EMBL/GenBank/DDBJ databases">
        <title>Whole genome of Aphis craccivora.</title>
        <authorList>
            <person name="Voronova N.V."/>
            <person name="Shulinski R.S."/>
            <person name="Bandarenka Y.V."/>
            <person name="Zhorov D.G."/>
            <person name="Warner D."/>
        </authorList>
    </citation>
    <scope>NUCLEOTIDE SEQUENCE [LARGE SCALE GENOMIC DNA]</scope>
    <source>
        <strain evidence="1">180601</strain>
        <tissue evidence="1">Whole Body</tissue>
    </source>
</reference>
<organism evidence="1 2">
    <name type="scientific">Aphis craccivora</name>
    <name type="common">Cowpea aphid</name>
    <dbReference type="NCBI Taxonomy" id="307492"/>
    <lineage>
        <taxon>Eukaryota</taxon>
        <taxon>Metazoa</taxon>
        <taxon>Ecdysozoa</taxon>
        <taxon>Arthropoda</taxon>
        <taxon>Hexapoda</taxon>
        <taxon>Insecta</taxon>
        <taxon>Pterygota</taxon>
        <taxon>Neoptera</taxon>
        <taxon>Paraneoptera</taxon>
        <taxon>Hemiptera</taxon>
        <taxon>Sternorrhyncha</taxon>
        <taxon>Aphidomorpha</taxon>
        <taxon>Aphidoidea</taxon>
        <taxon>Aphididae</taxon>
        <taxon>Aphidini</taxon>
        <taxon>Aphis</taxon>
        <taxon>Aphis</taxon>
    </lineage>
</organism>
<sequence>MASLNKLSKYSSIRLTAVTSDVNAIEILRTSMCRALNHHVFSVNCSNARRKIPFNFKVLLNDEINADEASQMFCEEDKHLRSCSKTTSLSSPSTMSLSLNSSENSYELIPHESQYVEVSSNAINVEEQPSLHNYYSNWDNYTNLYFPVLDASESPVDKNLQAICNFKFAGRAFLIILLFKKKLKLTLLSNLTLDFHLNCHREITHPHVTVAVACLYDRAVMTVLSPCKPDLRNKLLPEFIFKLVFSFSSHFSTEFNVRCNSFLLRKLDSSMNFYNVVNNFLTLEFGGHSFNESSSILVTSMFKSSTHSNSLKVIPPRIEFSINKSMLGHFNLSNSIL</sequence>
<dbReference type="EMBL" id="VUJU01009634">
    <property type="protein sequence ID" value="KAF0718815.1"/>
    <property type="molecule type" value="Genomic_DNA"/>
</dbReference>
<protein>
    <submittedName>
        <fullName evidence="1">Uncharacterized protein</fullName>
    </submittedName>
</protein>